<evidence type="ECO:0000256" key="1">
    <source>
        <dbReference type="ARBA" id="ARBA00010178"/>
    </source>
</evidence>
<dbReference type="Gene3D" id="3.40.50.1980">
    <property type="entry name" value="Nitrogenase molybdenum iron protein domain"/>
    <property type="match status" value="2"/>
</dbReference>
<feature type="binding site" evidence="5">
    <location>
        <position position="184"/>
    </location>
    <ligand>
        <name>NAD(+)</name>
        <dbReference type="ChEBI" id="CHEBI:57540"/>
    </ligand>
</feature>
<feature type="binding site" evidence="5">
    <location>
        <position position="255"/>
    </location>
    <ligand>
        <name>Zn(2+)</name>
        <dbReference type="ChEBI" id="CHEBI:29105"/>
    </ligand>
</feature>
<dbReference type="RefSeq" id="WP_208005363.1">
    <property type="nucleotide sequence ID" value="NZ_JAGDFX010000007.1"/>
</dbReference>
<feature type="binding site" evidence="5">
    <location>
        <position position="258"/>
    </location>
    <ligand>
        <name>Zn(2+)</name>
        <dbReference type="ChEBI" id="CHEBI:29105"/>
    </ligand>
</feature>
<feature type="binding site" evidence="5">
    <location>
        <position position="233"/>
    </location>
    <ligand>
        <name>substrate</name>
    </ligand>
</feature>
<evidence type="ECO:0000313" key="9">
    <source>
        <dbReference type="Proteomes" id="UP000664882"/>
    </source>
</evidence>
<dbReference type="PRINTS" id="PR00083">
    <property type="entry name" value="HOLDHDRGNASE"/>
</dbReference>
<dbReference type="PANTHER" id="PTHR21256:SF2">
    <property type="entry name" value="HISTIDINE BIOSYNTHESIS TRIFUNCTIONAL PROTEIN"/>
    <property type="match status" value="1"/>
</dbReference>
<sequence>MNILDWNQLSESEQTAALRRPALADSGRAGQVADIIDKVRHGGDNTLIELTRNLDKCERSSLQLSEQEIANAASRVSDELKAAIELAITNIDTFHRAQLPTPISQETSPGVQCELHFQPLEKVGLYVPGGTAPLVSTVMMLAIPARLAGCERVVLCSPPPINDAIVYTARRCGVDAIYTLGGAQAVAAMAYGSESITKVDKIFGPGNTWVTEAKRQVSSSVDGAAIDMPAGPSEVLVIADADADADFVAADLLSQAEHGADSQVILVTPSQPLADKVNLALEAQLAQLSRSDIARQALAESRTFICTDLAQAAIISNAYAPEHLIVQTADPRALLPRLKNAGSVFLGAWTPESVGDYASGTNHTLPTYGYSRTYSSLGIADYQRRFTVQELTPAGLQAIGSAVELLAATETLDAHKNAVSLRLAKLEKSTA</sequence>
<evidence type="ECO:0000313" key="8">
    <source>
        <dbReference type="EMBL" id="MBO1519488.1"/>
    </source>
</evidence>
<dbReference type="SUPFAM" id="SSF53720">
    <property type="entry name" value="ALDH-like"/>
    <property type="match status" value="1"/>
</dbReference>
<gene>
    <name evidence="5 8" type="primary">hisD</name>
    <name evidence="8" type="ORF">J3U76_07605</name>
</gene>
<dbReference type="InterPro" id="IPR022695">
    <property type="entry name" value="Histidinol_DH_monofunct"/>
</dbReference>
<comment type="pathway">
    <text evidence="5">Amino-acid biosynthesis; L-histidine biosynthesis; L-histidine from 5-phospho-alpha-D-ribose 1-diphosphate: step 9/9.</text>
</comment>
<dbReference type="PROSITE" id="PS00611">
    <property type="entry name" value="HISOL_DEHYDROGENASE"/>
    <property type="match status" value="1"/>
</dbReference>
<dbReference type="InterPro" id="IPR001692">
    <property type="entry name" value="Histidinol_DH_CS"/>
</dbReference>
<evidence type="ECO:0000256" key="3">
    <source>
        <dbReference type="ARBA" id="ARBA00022833"/>
    </source>
</evidence>
<evidence type="ECO:0000256" key="5">
    <source>
        <dbReference type="HAMAP-Rule" id="MF_01024"/>
    </source>
</evidence>
<evidence type="ECO:0000256" key="4">
    <source>
        <dbReference type="ARBA" id="ARBA00023002"/>
    </source>
</evidence>
<keyword evidence="5" id="KW-0028">Amino-acid biosynthesis</keyword>
<evidence type="ECO:0000256" key="7">
    <source>
        <dbReference type="RuleBase" id="RU004175"/>
    </source>
</evidence>
<dbReference type="HAMAP" id="MF_01024">
    <property type="entry name" value="HisD"/>
    <property type="match status" value="1"/>
</dbReference>
<dbReference type="GO" id="GO:0004399">
    <property type="term" value="F:histidinol dehydrogenase activity"/>
    <property type="evidence" value="ECO:0007669"/>
    <property type="project" value="UniProtKB-EC"/>
</dbReference>
<comment type="cofactor">
    <cofactor evidence="5">
        <name>Zn(2+)</name>
        <dbReference type="ChEBI" id="CHEBI:29105"/>
    </cofactor>
    <text evidence="5">Binds 1 zinc ion per subunit.</text>
</comment>
<evidence type="ECO:0000256" key="6">
    <source>
        <dbReference type="PIRNR" id="PIRNR000099"/>
    </source>
</evidence>
<protein>
    <recommendedName>
        <fullName evidence="5">Histidinol dehydrogenase</fullName>
        <shortName evidence="5">HDH</shortName>
        <ecNumber evidence="5">1.1.1.23</ecNumber>
    </recommendedName>
</protein>
<dbReference type="EMBL" id="JAGDFX010000007">
    <property type="protein sequence ID" value="MBO1519488.1"/>
    <property type="molecule type" value="Genomic_DNA"/>
</dbReference>
<comment type="catalytic activity">
    <reaction evidence="5">
        <text>L-histidinol + 2 NAD(+) + H2O = L-histidine + 2 NADH + 3 H(+)</text>
        <dbReference type="Rhea" id="RHEA:20641"/>
        <dbReference type="ChEBI" id="CHEBI:15377"/>
        <dbReference type="ChEBI" id="CHEBI:15378"/>
        <dbReference type="ChEBI" id="CHEBI:57540"/>
        <dbReference type="ChEBI" id="CHEBI:57595"/>
        <dbReference type="ChEBI" id="CHEBI:57699"/>
        <dbReference type="ChEBI" id="CHEBI:57945"/>
        <dbReference type="EC" id="1.1.1.23"/>
    </reaction>
</comment>
<feature type="binding site" evidence="5">
    <location>
        <position position="258"/>
    </location>
    <ligand>
        <name>substrate</name>
    </ligand>
</feature>
<dbReference type="NCBIfam" id="TIGR00069">
    <property type="entry name" value="hisD"/>
    <property type="match status" value="1"/>
</dbReference>
<dbReference type="InterPro" id="IPR012131">
    <property type="entry name" value="Hstdl_DH"/>
</dbReference>
<dbReference type="Pfam" id="PF00815">
    <property type="entry name" value="Histidinol_dh"/>
    <property type="match status" value="1"/>
</dbReference>
<dbReference type="Proteomes" id="UP000664882">
    <property type="component" value="Unassembled WGS sequence"/>
</dbReference>
<dbReference type="PIRSF" id="PIRSF000099">
    <property type="entry name" value="Histidinol_dh"/>
    <property type="match status" value="1"/>
</dbReference>
<name>A0ABS3NFX5_9GAMM</name>
<comment type="similarity">
    <text evidence="1 5 6 7">Belongs to the histidinol dehydrogenase family.</text>
</comment>
<proteinExistence type="inferred from homology"/>
<keyword evidence="4 5" id="KW-0560">Oxidoreductase</keyword>
<comment type="caution">
    <text evidence="8">The sequence shown here is derived from an EMBL/GenBank/DDBJ whole genome shotgun (WGS) entry which is preliminary data.</text>
</comment>
<accession>A0ABS3NFX5</accession>
<dbReference type="Gene3D" id="1.20.5.1300">
    <property type="match status" value="1"/>
</dbReference>
<feature type="active site" description="Proton acceptor" evidence="5">
    <location>
        <position position="323"/>
    </location>
</feature>
<reference evidence="8 9" key="1">
    <citation type="submission" date="2021-03" db="EMBL/GenBank/DDBJ databases">
        <title>Oceanisphaera sp. nov., isolated from the intestine.</title>
        <authorList>
            <person name="Zhao L.-H."/>
            <person name="Shi L.-F."/>
        </authorList>
    </citation>
    <scope>NUCLEOTIDE SEQUENCE [LARGE SCALE GENOMIC DNA]</scope>
    <source>
        <strain evidence="8 9">DM8</strain>
    </source>
</reference>
<feature type="binding site" evidence="5">
    <location>
        <position position="356"/>
    </location>
    <ligand>
        <name>Zn(2+)</name>
        <dbReference type="ChEBI" id="CHEBI:29105"/>
    </ligand>
</feature>
<keyword evidence="2 5" id="KW-0479">Metal-binding</keyword>
<feature type="binding site" evidence="5">
    <location>
        <position position="255"/>
    </location>
    <ligand>
        <name>substrate</name>
    </ligand>
</feature>
<keyword evidence="5" id="KW-0520">NAD</keyword>
<dbReference type="EC" id="1.1.1.23" evidence="5"/>
<feature type="binding site" evidence="5">
    <location>
        <position position="126"/>
    </location>
    <ligand>
        <name>NAD(+)</name>
        <dbReference type="ChEBI" id="CHEBI:57540"/>
    </ligand>
</feature>
<feature type="active site" description="Proton acceptor" evidence="5">
    <location>
        <position position="322"/>
    </location>
</feature>
<keyword evidence="3 5" id="KW-0862">Zinc</keyword>
<keyword evidence="5" id="KW-0368">Histidine biosynthesis</keyword>
<feature type="binding site" evidence="5">
    <location>
        <position position="323"/>
    </location>
    <ligand>
        <name>substrate</name>
    </ligand>
</feature>
<keyword evidence="9" id="KW-1185">Reference proteome</keyword>
<feature type="binding site" evidence="5">
    <location>
        <position position="356"/>
    </location>
    <ligand>
        <name>substrate</name>
    </ligand>
</feature>
<comment type="function">
    <text evidence="5">Catalyzes the sequential NAD-dependent oxidations of L-histidinol to L-histidinaldehyde and then to L-histidine.</text>
</comment>
<dbReference type="CDD" id="cd06572">
    <property type="entry name" value="Histidinol_dh"/>
    <property type="match status" value="1"/>
</dbReference>
<feature type="binding site" evidence="5">
    <location>
        <position position="415"/>
    </location>
    <ligand>
        <name>Zn(2+)</name>
        <dbReference type="ChEBI" id="CHEBI:29105"/>
    </ligand>
</feature>
<dbReference type="PANTHER" id="PTHR21256">
    <property type="entry name" value="HISTIDINOL DEHYDROGENASE HDH"/>
    <property type="match status" value="1"/>
</dbReference>
<feature type="binding site" evidence="5">
    <location>
        <position position="415"/>
    </location>
    <ligand>
        <name>substrate</name>
    </ligand>
</feature>
<dbReference type="InterPro" id="IPR016161">
    <property type="entry name" value="Ald_DH/histidinol_DH"/>
</dbReference>
<organism evidence="8 9">
    <name type="scientific">Oceanisphaera pacifica</name>
    <dbReference type="NCBI Taxonomy" id="2818389"/>
    <lineage>
        <taxon>Bacteria</taxon>
        <taxon>Pseudomonadati</taxon>
        <taxon>Pseudomonadota</taxon>
        <taxon>Gammaproteobacteria</taxon>
        <taxon>Aeromonadales</taxon>
        <taxon>Aeromonadaceae</taxon>
        <taxon>Oceanisphaera</taxon>
    </lineage>
</organism>
<feature type="binding site" evidence="5">
    <location>
        <position position="410"/>
    </location>
    <ligand>
        <name>substrate</name>
    </ligand>
</feature>
<evidence type="ECO:0000256" key="2">
    <source>
        <dbReference type="ARBA" id="ARBA00022723"/>
    </source>
</evidence>
<feature type="binding site" evidence="5">
    <location>
        <position position="207"/>
    </location>
    <ligand>
        <name>NAD(+)</name>
        <dbReference type="ChEBI" id="CHEBI:57540"/>
    </ligand>
</feature>